<reference evidence="3 4" key="1">
    <citation type="journal article" date="2019" name="Appl. Microbiol. Biotechnol.">
        <title>Genome sequence of Isaria javanica and comparative genome analysis insights into family S53 peptidase evolution in fungal entomopathogens.</title>
        <authorList>
            <person name="Lin R."/>
            <person name="Zhang X."/>
            <person name="Xin B."/>
            <person name="Zou M."/>
            <person name="Gao Y."/>
            <person name="Qin F."/>
            <person name="Hu Q."/>
            <person name="Xie B."/>
            <person name="Cheng X."/>
        </authorList>
    </citation>
    <scope>NUCLEOTIDE SEQUENCE [LARGE SCALE GENOMIC DNA]</scope>
    <source>
        <strain evidence="3 4">IJ1G</strain>
    </source>
</reference>
<proteinExistence type="predicted"/>
<keyword evidence="2" id="KW-1133">Transmembrane helix</keyword>
<sequence>MSKKCYWITGNEMPPDFGPCNPDAANSPCCALNKSDPDVCMGSGVCYSQTDDYEGNMYINGCTDKTGKAKECAQMCNPPSHKDANSLDVLECGRGVYCCRDFGTSGNCCTVSSALLTTGLGKLVVAAKTITVSSGATTAAASATTSASTTLGAAPGVNSSSASASGAQCPKSNGAVIGGAVGGTLGAALLASLAALAFLYKRRSNGYKNPNAGGATSYDNKAQSPSQYSYSSPVAQQRAAELPPQPVHELGQ</sequence>
<organism evidence="3 4">
    <name type="scientific">Cordyceps javanica</name>
    <dbReference type="NCBI Taxonomy" id="43265"/>
    <lineage>
        <taxon>Eukaryota</taxon>
        <taxon>Fungi</taxon>
        <taxon>Dikarya</taxon>
        <taxon>Ascomycota</taxon>
        <taxon>Pezizomycotina</taxon>
        <taxon>Sordariomycetes</taxon>
        <taxon>Hypocreomycetidae</taxon>
        <taxon>Hypocreales</taxon>
        <taxon>Cordycipitaceae</taxon>
        <taxon>Cordyceps</taxon>
    </lineage>
</organism>
<feature type="transmembrane region" description="Helical" evidence="2">
    <location>
        <begin position="175"/>
        <end position="200"/>
    </location>
</feature>
<dbReference type="EMBL" id="SPUK01000007">
    <property type="protein sequence ID" value="TQV95874.1"/>
    <property type="molecule type" value="Genomic_DNA"/>
</dbReference>
<evidence type="ECO:0000256" key="1">
    <source>
        <dbReference type="SAM" id="MobiDB-lite"/>
    </source>
</evidence>
<keyword evidence="2" id="KW-0812">Transmembrane</keyword>
<name>A0A545V2D8_9HYPO</name>
<gene>
    <name evidence="3" type="ORF">IF1G_05703</name>
</gene>
<feature type="region of interest" description="Disordered" evidence="1">
    <location>
        <begin position="209"/>
        <end position="252"/>
    </location>
</feature>
<evidence type="ECO:0000256" key="2">
    <source>
        <dbReference type="SAM" id="Phobius"/>
    </source>
</evidence>
<dbReference type="OrthoDB" id="5215637at2759"/>
<dbReference type="AlphaFoldDB" id="A0A545V2D8"/>
<dbReference type="Proteomes" id="UP000315783">
    <property type="component" value="Unassembled WGS sequence"/>
</dbReference>
<evidence type="ECO:0000313" key="4">
    <source>
        <dbReference type="Proteomes" id="UP000315783"/>
    </source>
</evidence>
<dbReference type="STRING" id="43265.A0A545V2D8"/>
<comment type="caution">
    <text evidence="3">The sequence shown here is derived from an EMBL/GenBank/DDBJ whole genome shotgun (WGS) entry which is preliminary data.</text>
</comment>
<feature type="compositionally biased region" description="Low complexity" evidence="1">
    <location>
        <begin position="223"/>
        <end position="233"/>
    </location>
</feature>
<keyword evidence="4" id="KW-1185">Reference proteome</keyword>
<evidence type="ECO:0000313" key="3">
    <source>
        <dbReference type="EMBL" id="TQV95874.1"/>
    </source>
</evidence>
<protein>
    <submittedName>
        <fullName evidence="3">Uncharacterized protein</fullName>
    </submittedName>
</protein>
<keyword evidence="2" id="KW-0472">Membrane</keyword>
<accession>A0A545V2D8</accession>